<name>A0ABM8EFW4_9BACT</name>
<dbReference type="RefSeq" id="WP_282001271.1">
    <property type="nucleotide sequence ID" value="NZ_AP027151.1"/>
</dbReference>
<feature type="domain" description="HD-GYP" evidence="1">
    <location>
        <begin position="191"/>
        <end position="387"/>
    </location>
</feature>
<dbReference type="PROSITE" id="PS51832">
    <property type="entry name" value="HD_GYP"/>
    <property type="match status" value="1"/>
</dbReference>
<sequence length="455" mass="49224">MNNLALTQAQRIVLLVSGTVKGVNLYPADHPAILAPLNELGGLLESVLAGNPDLHLGIIDGVLFVEQHLFFTPSAAVEELTNILLGKGVDVLLFKRGVSADELKRFIEIVAQRQLRGGQLAEAIAAASIDHIAVELTDRPSDEDGAADDGDSVQATYRQAVNVVSHLFKDVESGRIPQLDNLAEVVDRIASLAIKDPLTLVGLAMIKDYDNYTFYHSVNVGVLSMALAVVAGLGGEDLRSVGMAGFLHDVGKTRIEKAILNKPGRLSSDEFERMKMHAEDGARIIGEMMGSNHRVAQAVLGHHIRFNRTGYPAWARDLPFDLFCEIVAVADCYDAITTLRVYKSPLNPKAALEKLRELSGTHLNGDLVEKFATMMGKYPVGTLVRLDSNEIAVVCRPDQLAGEQPAVKIVMDAAGRLLDKPISRNLATENSAVGRTIVAVVDPLTKSIDVSRYLD</sequence>
<dbReference type="InterPro" id="IPR037522">
    <property type="entry name" value="HD_GYP_dom"/>
</dbReference>
<accession>A0ABM8EFW4</accession>
<dbReference type="CDD" id="cd00077">
    <property type="entry name" value="HDc"/>
    <property type="match status" value="1"/>
</dbReference>
<dbReference type="EMBL" id="AP027151">
    <property type="protein sequence ID" value="BDV41294.1"/>
    <property type="molecule type" value="Genomic_DNA"/>
</dbReference>
<dbReference type="SUPFAM" id="SSF109604">
    <property type="entry name" value="HD-domain/PDEase-like"/>
    <property type="match status" value="1"/>
</dbReference>
<proteinExistence type="predicted"/>
<evidence type="ECO:0000313" key="3">
    <source>
        <dbReference type="Proteomes" id="UP001317705"/>
    </source>
</evidence>
<dbReference type="Proteomes" id="UP001317705">
    <property type="component" value="Chromosome"/>
</dbReference>
<gene>
    <name evidence="2" type="ORF">GURASL_02170</name>
</gene>
<dbReference type="SMART" id="SM00471">
    <property type="entry name" value="HDc"/>
    <property type="match status" value="1"/>
</dbReference>
<keyword evidence="3" id="KW-1185">Reference proteome</keyword>
<organism evidence="2 3">
    <name type="scientific">Geotalea uraniireducens</name>
    <dbReference type="NCBI Taxonomy" id="351604"/>
    <lineage>
        <taxon>Bacteria</taxon>
        <taxon>Pseudomonadati</taxon>
        <taxon>Thermodesulfobacteriota</taxon>
        <taxon>Desulfuromonadia</taxon>
        <taxon>Geobacterales</taxon>
        <taxon>Geobacteraceae</taxon>
        <taxon>Geotalea</taxon>
    </lineage>
</organism>
<dbReference type="Gene3D" id="1.10.3210.10">
    <property type="entry name" value="Hypothetical protein af1432"/>
    <property type="match status" value="1"/>
</dbReference>
<dbReference type="InterPro" id="IPR003607">
    <property type="entry name" value="HD/PDEase_dom"/>
</dbReference>
<dbReference type="PANTHER" id="PTHR43155:SF2">
    <property type="entry name" value="CYCLIC DI-GMP PHOSPHODIESTERASE PA4108"/>
    <property type="match status" value="1"/>
</dbReference>
<dbReference type="InterPro" id="IPR006674">
    <property type="entry name" value="HD_domain"/>
</dbReference>
<reference evidence="2 3" key="1">
    <citation type="submission" date="2022-12" db="EMBL/GenBank/DDBJ databases">
        <title>Polyphasic characterization of Geotalea uranireducens NIT-SL11 newly isolated from a complex of sewage sludge and microbially reduced graphene oxide.</title>
        <authorList>
            <person name="Xie L."/>
            <person name="Yoshida N."/>
            <person name="Meng L."/>
        </authorList>
    </citation>
    <scope>NUCLEOTIDE SEQUENCE [LARGE SCALE GENOMIC DNA]</scope>
    <source>
        <strain evidence="2 3">NIT-SL11</strain>
    </source>
</reference>
<dbReference type="PANTHER" id="PTHR43155">
    <property type="entry name" value="CYCLIC DI-GMP PHOSPHODIESTERASE PA4108-RELATED"/>
    <property type="match status" value="1"/>
</dbReference>
<evidence type="ECO:0000313" key="2">
    <source>
        <dbReference type="EMBL" id="BDV41294.1"/>
    </source>
</evidence>
<protein>
    <submittedName>
        <fullName evidence="2">Cyclic diguanylate phosphodiesterase</fullName>
    </submittedName>
</protein>
<dbReference type="Pfam" id="PF01966">
    <property type="entry name" value="HD"/>
    <property type="match status" value="1"/>
</dbReference>
<evidence type="ECO:0000259" key="1">
    <source>
        <dbReference type="PROSITE" id="PS51832"/>
    </source>
</evidence>